<dbReference type="GO" id="GO:0030150">
    <property type="term" value="P:protein import into mitochondrial matrix"/>
    <property type="evidence" value="ECO:0007669"/>
    <property type="project" value="TreeGrafter"/>
</dbReference>
<keyword evidence="3" id="KW-0677">Repeat</keyword>
<dbReference type="InterPro" id="IPR011990">
    <property type="entry name" value="TPR-like_helical_dom_sf"/>
</dbReference>
<evidence type="ECO:0000313" key="11">
    <source>
        <dbReference type="Proteomes" id="UP000293162"/>
    </source>
</evidence>
<evidence type="ECO:0000256" key="5">
    <source>
        <dbReference type="ARBA" id="ARBA00022989"/>
    </source>
</evidence>
<dbReference type="Proteomes" id="UP000293162">
    <property type="component" value="Unassembled WGS sequence"/>
</dbReference>
<keyword evidence="6" id="KW-0472">Membrane</keyword>
<organism evidence="10 11">
    <name type="scientific">Emticicia agri</name>
    <dbReference type="NCBI Taxonomy" id="2492393"/>
    <lineage>
        <taxon>Bacteria</taxon>
        <taxon>Pseudomonadati</taxon>
        <taxon>Bacteroidota</taxon>
        <taxon>Cytophagia</taxon>
        <taxon>Cytophagales</taxon>
        <taxon>Leadbetterellaceae</taxon>
        <taxon>Emticicia</taxon>
    </lineage>
</organism>
<evidence type="ECO:0000256" key="7">
    <source>
        <dbReference type="ARBA" id="ARBA00038030"/>
    </source>
</evidence>
<keyword evidence="11" id="KW-1185">Reference proteome</keyword>
<dbReference type="InterPro" id="IPR019734">
    <property type="entry name" value="TPR_rpt"/>
</dbReference>
<evidence type="ECO:0000256" key="3">
    <source>
        <dbReference type="ARBA" id="ARBA00022737"/>
    </source>
</evidence>
<accession>A0A4Q5M5F1</accession>
<dbReference type="GO" id="GO:0030943">
    <property type="term" value="F:mitochondrion targeting sequence binding"/>
    <property type="evidence" value="ECO:0007669"/>
    <property type="project" value="TreeGrafter"/>
</dbReference>
<evidence type="ECO:0000256" key="1">
    <source>
        <dbReference type="ARBA" id="ARBA00004167"/>
    </source>
</evidence>
<evidence type="ECO:0000256" key="8">
    <source>
        <dbReference type="PROSITE-ProRule" id="PRU00339"/>
    </source>
</evidence>
<dbReference type="PANTHER" id="PTHR46208:SF1">
    <property type="entry name" value="MITOCHONDRIAL IMPORT RECEPTOR SUBUNIT TOM70"/>
    <property type="match status" value="1"/>
</dbReference>
<feature type="signal peptide" evidence="9">
    <location>
        <begin position="1"/>
        <end position="19"/>
    </location>
</feature>
<dbReference type="GO" id="GO:0016020">
    <property type="term" value="C:membrane"/>
    <property type="evidence" value="ECO:0007669"/>
    <property type="project" value="UniProtKB-SubCell"/>
</dbReference>
<sequence length="271" mass="31013">MRLYLFSCVSVLISVELLAQQPVFRSQSTTVSVFSSNTTHTTKPNSFISETEKKNTKKHFAPAGINIHLMPLFGGYDKTDSQKAIDAEFLKVCDVNFKNRKEASEFFAIRAWEYLSEGQKDTATYRFNLAYLLDDENVDVYWGLGVINYQNEKYEDAVNLMEHGLVLDDEDNVTLMVDLSTVYLKWFMVDKKSEHIDKTFELLTSALRKSPECANAYMQLSLAKLTNNQLDEAWENFHKGYAIDPQNANAEILQALLEKKEDPKGVFKKAQ</sequence>
<name>A0A4Q5M5F1_9BACT</name>
<evidence type="ECO:0000256" key="6">
    <source>
        <dbReference type="ARBA" id="ARBA00023136"/>
    </source>
</evidence>
<dbReference type="PANTHER" id="PTHR46208">
    <property type="entry name" value="MITOCHONDRIAL IMPORT RECEPTOR SUBUNIT TOM70"/>
    <property type="match status" value="1"/>
</dbReference>
<evidence type="ECO:0000256" key="2">
    <source>
        <dbReference type="ARBA" id="ARBA00022692"/>
    </source>
</evidence>
<dbReference type="Gene3D" id="1.25.40.10">
    <property type="entry name" value="Tetratricopeptide repeat domain"/>
    <property type="match status" value="1"/>
</dbReference>
<feature type="chain" id="PRO_5020585318" evidence="9">
    <location>
        <begin position="20"/>
        <end position="271"/>
    </location>
</feature>
<dbReference type="PROSITE" id="PS50005">
    <property type="entry name" value="TPR"/>
    <property type="match status" value="2"/>
</dbReference>
<comment type="subcellular location">
    <subcellularLocation>
        <location evidence="1">Membrane</location>
        <topology evidence="1">Single-pass membrane protein</topology>
    </subcellularLocation>
</comment>
<keyword evidence="5" id="KW-1133">Transmembrane helix</keyword>
<feature type="repeat" description="TPR" evidence="8">
    <location>
        <begin position="138"/>
        <end position="171"/>
    </location>
</feature>
<dbReference type="EMBL" id="SEWF01000001">
    <property type="protein sequence ID" value="RYU97641.1"/>
    <property type="molecule type" value="Genomic_DNA"/>
</dbReference>
<gene>
    <name evidence="10" type="ORF">EWM59_00530</name>
</gene>
<dbReference type="RefSeq" id="WP_130018988.1">
    <property type="nucleotide sequence ID" value="NZ_SEWF01000001.1"/>
</dbReference>
<dbReference type="OrthoDB" id="7058419at2"/>
<dbReference type="SMART" id="SM00028">
    <property type="entry name" value="TPR"/>
    <property type="match status" value="3"/>
</dbReference>
<keyword evidence="4 8" id="KW-0802">TPR repeat</keyword>
<comment type="similarity">
    <text evidence="7">Belongs to the Tom70 family.</text>
</comment>
<feature type="repeat" description="TPR" evidence="8">
    <location>
        <begin position="214"/>
        <end position="247"/>
    </location>
</feature>
<dbReference type="AlphaFoldDB" id="A0A4Q5M5F1"/>
<evidence type="ECO:0000256" key="9">
    <source>
        <dbReference type="SAM" id="SignalP"/>
    </source>
</evidence>
<keyword evidence="2" id="KW-0812">Transmembrane</keyword>
<proteinExistence type="inferred from homology"/>
<reference evidence="10 11" key="1">
    <citation type="submission" date="2019-02" db="EMBL/GenBank/DDBJ databases">
        <title>Bacterial novel species Emticicia sp. 17J42-9 isolated from soil.</title>
        <authorList>
            <person name="Jung H.-Y."/>
        </authorList>
    </citation>
    <scope>NUCLEOTIDE SEQUENCE [LARGE SCALE GENOMIC DNA]</scope>
    <source>
        <strain evidence="10 11">17J42-9</strain>
    </source>
</reference>
<comment type="caution">
    <text evidence="10">The sequence shown here is derived from an EMBL/GenBank/DDBJ whole genome shotgun (WGS) entry which is preliminary data.</text>
</comment>
<protein>
    <submittedName>
        <fullName evidence="10">Uncharacterized protein</fullName>
    </submittedName>
</protein>
<dbReference type="GO" id="GO:0008320">
    <property type="term" value="F:protein transmembrane transporter activity"/>
    <property type="evidence" value="ECO:0007669"/>
    <property type="project" value="TreeGrafter"/>
</dbReference>
<keyword evidence="9" id="KW-0732">Signal</keyword>
<evidence type="ECO:0000256" key="4">
    <source>
        <dbReference type="ARBA" id="ARBA00022803"/>
    </source>
</evidence>
<dbReference type="SUPFAM" id="SSF48452">
    <property type="entry name" value="TPR-like"/>
    <property type="match status" value="1"/>
</dbReference>
<evidence type="ECO:0000313" key="10">
    <source>
        <dbReference type="EMBL" id="RYU97641.1"/>
    </source>
</evidence>